<dbReference type="Proteomes" id="UP000290289">
    <property type="component" value="Chromosome 9"/>
</dbReference>
<keyword evidence="4" id="KW-0472">Membrane</keyword>
<dbReference type="PROSITE" id="PS50011">
    <property type="entry name" value="PROTEIN_KINASE_DOM"/>
    <property type="match status" value="1"/>
</dbReference>
<evidence type="ECO:0000259" key="5">
    <source>
        <dbReference type="PROSITE" id="PS50011"/>
    </source>
</evidence>
<dbReference type="PROSITE" id="PS00108">
    <property type="entry name" value="PROTEIN_KINASE_ST"/>
    <property type="match status" value="1"/>
</dbReference>
<proteinExistence type="predicted"/>
<dbReference type="SUPFAM" id="SSF56112">
    <property type="entry name" value="Protein kinase-like (PK-like)"/>
    <property type="match status" value="1"/>
</dbReference>
<dbReference type="PANTHER" id="PTHR47989">
    <property type="entry name" value="OS01G0750732 PROTEIN"/>
    <property type="match status" value="1"/>
</dbReference>
<dbReference type="InterPro" id="IPR000719">
    <property type="entry name" value="Prot_kinase_dom"/>
</dbReference>
<reference evidence="6 7" key="1">
    <citation type="submission" date="2018-10" db="EMBL/GenBank/DDBJ databases">
        <title>A high-quality apple genome assembly.</title>
        <authorList>
            <person name="Hu J."/>
        </authorList>
    </citation>
    <scope>NUCLEOTIDE SEQUENCE [LARGE SCALE GENOMIC DNA]</scope>
    <source>
        <strain evidence="7">cv. HFTH1</strain>
        <tissue evidence="6">Young leaf</tissue>
    </source>
</reference>
<gene>
    <name evidence="6" type="ORF">DVH24_032076</name>
</gene>
<dbReference type="EMBL" id="RDQH01000335">
    <property type="protein sequence ID" value="RXH89719.1"/>
    <property type="molecule type" value="Genomic_DNA"/>
</dbReference>
<dbReference type="Gene3D" id="1.10.510.10">
    <property type="entry name" value="Transferase(Phosphotransferase) domain 1"/>
    <property type="match status" value="1"/>
</dbReference>
<feature type="transmembrane region" description="Helical" evidence="4">
    <location>
        <begin position="24"/>
        <end position="47"/>
    </location>
</feature>
<accession>A0A498J1W4</accession>
<evidence type="ECO:0000256" key="4">
    <source>
        <dbReference type="SAM" id="Phobius"/>
    </source>
</evidence>
<dbReference type="GO" id="GO:0004674">
    <property type="term" value="F:protein serine/threonine kinase activity"/>
    <property type="evidence" value="ECO:0007669"/>
    <property type="project" value="UniProtKB-KW"/>
</dbReference>
<dbReference type="InterPro" id="IPR008271">
    <property type="entry name" value="Ser/Thr_kinase_AS"/>
</dbReference>
<evidence type="ECO:0000256" key="2">
    <source>
        <dbReference type="ARBA" id="ARBA00022741"/>
    </source>
</evidence>
<keyword evidence="1" id="KW-0418">Kinase</keyword>
<evidence type="ECO:0000256" key="3">
    <source>
        <dbReference type="ARBA" id="ARBA00022840"/>
    </source>
</evidence>
<organism evidence="6 7">
    <name type="scientific">Malus domestica</name>
    <name type="common">Apple</name>
    <name type="synonym">Pyrus malus</name>
    <dbReference type="NCBI Taxonomy" id="3750"/>
    <lineage>
        <taxon>Eukaryota</taxon>
        <taxon>Viridiplantae</taxon>
        <taxon>Streptophyta</taxon>
        <taxon>Embryophyta</taxon>
        <taxon>Tracheophyta</taxon>
        <taxon>Spermatophyta</taxon>
        <taxon>Magnoliopsida</taxon>
        <taxon>eudicotyledons</taxon>
        <taxon>Gunneridae</taxon>
        <taxon>Pentapetalae</taxon>
        <taxon>rosids</taxon>
        <taxon>fabids</taxon>
        <taxon>Rosales</taxon>
        <taxon>Rosaceae</taxon>
        <taxon>Amygdaloideae</taxon>
        <taxon>Maleae</taxon>
        <taxon>Malus</taxon>
    </lineage>
</organism>
<comment type="caution">
    <text evidence="6">The sequence shown here is derived from an EMBL/GenBank/DDBJ whole genome shotgun (WGS) entry which is preliminary data.</text>
</comment>
<keyword evidence="7" id="KW-1185">Reference proteome</keyword>
<feature type="domain" description="Protein kinase" evidence="5">
    <location>
        <begin position="133"/>
        <end position="424"/>
    </location>
</feature>
<keyword evidence="2" id="KW-0547">Nucleotide-binding</keyword>
<protein>
    <recommendedName>
        <fullName evidence="5">Protein kinase domain-containing protein</fullName>
    </recommendedName>
</protein>
<dbReference type="AlphaFoldDB" id="A0A498J1W4"/>
<keyword evidence="1" id="KW-0808">Transferase</keyword>
<dbReference type="FunFam" id="3.30.200.20:FF:000274">
    <property type="entry name" value="Calcium/calmodulin-regulated receptor-like kinase 1"/>
    <property type="match status" value="1"/>
</dbReference>
<evidence type="ECO:0000313" key="7">
    <source>
        <dbReference type="Proteomes" id="UP000290289"/>
    </source>
</evidence>
<evidence type="ECO:0000313" key="6">
    <source>
        <dbReference type="EMBL" id="RXH89719.1"/>
    </source>
</evidence>
<keyword evidence="4" id="KW-0812">Transmembrane</keyword>
<keyword evidence="4" id="KW-1133">Transmembrane helix</keyword>
<keyword evidence="1" id="KW-0723">Serine/threonine-protein kinase</keyword>
<dbReference type="SMART" id="SM00220">
    <property type="entry name" value="S_TKc"/>
    <property type="match status" value="1"/>
</dbReference>
<dbReference type="InterPro" id="IPR011009">
    <property type="entry name" value="Kinase-like_dom_sf"/>
</dbReference>
<evidence type="ECO:0000256" key="1">
    <source>
        <dbReference type="ARBA" id="ARBA00022527"/>
    </source>
</evidence>
<dbReference type="STRING" id="3750.A0A498J1W4"/>
<dbReference type="Gene3D" id="3.30.200.20">
    <property type="entry name" value="Phosphorylase Kinase, domain 1"/>
    <property type="match status" value="1"/>
</dbReference>
<dbReference type="Pfam" id="PF00069">
    <property type="entry name" value="Pkinase"/>
    <property type="match status" value="1"/>
</dbReference>
<sequence length="470" mass="52781">MDQNSFLGFQPVRRDQRMVHQTDLVIIGVSVGLALGILIAVLIFFGIRWYKKRANLRQCANERSLTTLPIRTNGLSTTTDYSASLSTSKAIQGTENLQKSSPLSWWSHHSKDRFASASGVLRYSYKAVQKATQNFTTLLGQGSFGPVYKAKMPAGEVVAVKVLASNSKQGEKEFQREVSLLGRLHHRNLVNLVGYCVDKGQRMLIYEFLSNGSLSNLLYSEEQQVLSWDERLQIALDISHGIEYLHEGAVPPVIHRDLKSANILLDESLRAKVADFGLSKEEVYDGRNSGLKGTYGYIDPVYISTNQFTMKSDIYSFGIIIFELITAIHPHQNLMEYVSLVSSLHSAKQIYSYGYFCCATVLTYFHFSPKAAMAPDGVDEILDKQLVGECNIEEVRMLAKVAHKCLHQLPRKRPSIAEVSQAILKIKQRRLAKEDTMSFAGEEFSRAVSRIEVQQVELSRIASVNERVTE</sequence>
<name>A0A498J1W4_MALDO</name>
<dbReference type="GO" id="GO:0005524">
    <property type="term" value="F:ATP binding"/>
    <property type="evidence" value="ECO:0007669"/>
    <property type="project" value="UniProtKB-KW"/>
</dbReference>
<dbReference type="PANTHER" id="PTHR47989:SF43">
    <property type="entry name" value="CALCIUM_CALMODULIN-REGULATED RECEPTOR-LIKE KINASE 2"/>
    <property type="match status" value="1"/>
</dbReference>
<keyword evidence="3" id="KW-0067">ATP-binding</keyword>
<dbReference type="CDD" id="cd14066">
    <property type="entry name" value="STKc_IRAK"/>
    <property type="match status" value="1"/>
</dbReference>